<dbReference type="EMBL" id="JH660645">
    <property type="protein sequence ID" value="EIM28459.1"/>
    <property type="molecule type" value="Genomic_DNA"/>
</dbReference>
<evidence type="ECO:0000313" key="1">
    <source>
        <dbReference type="EMBL" id="EIM28459.1"/>
    </source>
</evidence>
<dbReference type="AlphaFoldDB" id="I4YWW7"/>
<dbReference type="RefSeq" id="WP_009764509.1">
    <property type="nucleotide sequence ID" value="NZ_CP141048.1"/>
</dbReference>
<dbReference type="HOGENOM" id="CLU_2451225_0_0_5"/>
<dbReference type="eggNOG" id="ENOG50336AM">
    <property type="taxonomic scope" value="Bacteria"/>
</dbReference>
<keyword evidence="2" id="KW-1185">Reference proteome</keyword>
<dbReference type="Proteomes" id="UP000003947">
    <property type="component" value="Unassembled WGS sequence"/>
</dbReference>
<protein>
    <submittedName>
        <fullName evidence="1">Uncharacterized protein</fullName>
    </submittedName>
</protein>
<proteinExistence type="predicted"/>
<sequence>MPREVTDPDGITWTCIQAFSGLGTDAEKTEAARVDGTADIYQVVCTPSGSAQSVRVELPGDWERTMSEEKLLDMIRAQLKQASRPTGKADPASP</sequence>
<dbReference type="OrthoDB" id="531817at2"/>
<name>I4YWW7_9HYPH</name>
<accession>I4YWW7</accession>
<reference evidence="1 2" key="1">
    <citation type="submission" date="2012-02" db="EMBL/GenBank/DDBJ databases">
        <title>Improved High-Quality Draft sequence of Microvirga sp. WSM3557.</title>
        <authorList>
            <consortium name="US DOE Joint Genome Institute"/>
            <person name="Lucas S."/>
            <person name="Han J."/>
            <person name="Lapidus A."/>
            <person name="Cheng J.-F."/>
            <person name="Goodwin L."/>
            <person name="Pitluck S."/>
            <person name="Peters L."/>
            <person name="Zhang X."/>
            <person name="Detter J.C."/>
            <person name="Han C."/>
            <person name="Tapia R."/>
            <person name="Land M."/>
            <person name="Hauser L."/>
            <person name="Kyrpides N."/>
            <person name="Ivanova N."/>
            <person name="Pagani I."/>
            <person name="Brau L."/>
            <person name="Yates R."/>
            <person name="O'Hara G."/>
            <person name="Rui T."/>
            <person name="Howieson J."/>
            <person name="Reeve W."/>
            <person name="Woyke T."/>
        </authorList>
    </citation>
    <scope>NUCLEOTIDE SEQUENCE [LARGE SCALE GENOMIC DNA]</scope>
    <source>
        <strain evidence="1 2">WSM3557</strain>
    </source>
</reference>
<dbReference type="PATRIC" id="fig|864069.3.peg.5427"/>
<organism evidence="1 2">
    <name type="scientific">Microvirga lotononidis</name>
    <dbReference type="NCBI Taxonomy" id="864069"/>
    <lineage>
        <taxon>Bacteria</taxon>
        <taxon>Pseudomonadati</taxon>
        <taxon>Pseudomonadota</taxon>
        <taxon>Alphaproteobacteria</taxon>
        <taxon>Hyphomicrobiales</taxon>
        <taxon>Methylobacteriaceae</taxon>
        <taxon>Microvirga</taxon>
    </lineage>
</organism>
<gene>
    <name evidence="1" type="ORF">MicloDRAFT_00050440</name>
</gene>
<evidence type="ECO:0000313" key="2">
    <source>
        <dbReference type="Proteomes" id="UP000003947"/>
    </source>
</evidence>